<keyword evidence="2" id="KW-1185">Reference proteome</keyword>
<sequence length="64" mass="7163">MSLTHEAEFSCPYCMAPNSIEIDPVNDVQQQQIVDCQICCQPIELMVVEAADGEFEVLARTDDE</sequence>
<dbReference type="SUPFAM" id="SSF57783">
    <property type="entry name" value="Zinc beta-ribbon"/>
    <property type="match status" value="1"/>
</dbReference>
<reference evidence="1 2" key="1">
    <citation type="journal article" date="2011" name="Front. Microbiol.">
        <title>Genomic signatures of strain selection and enhancement in Bacillus atrophaeus var. globigii, a historical biowarfare simulant.</title>
        <authorList>
            <person name="Gibbons H.S."/>
            <person name="Broomall S.M."/>
            <person name="McNew L.A."/>
            <person name="Daligault H."/>
            <person name="Chapman C."/>
            <person name="Bruce D."/>
            <person name="Karavis M."/>
            <person name="Krepps M."/>
            <person name="McGregor P.A."/>
            <person name="Hong C."/>
            <person name="Park K.H."/>
            <person name="Akmal A."/>
            <person name="Feldman A."/>
            <person name="Lin J.S."/>
            <person name="Chang W.E."/>
            <person name="Higgs B.W."/>
            <person name="Demirev P."/>
            <person name="Lindquist J."/>
            <person name="Liem A."/>
            <person name="Fochler E."/>
            <person name="Read T.D."/>
            <person name="Tapia R."/>
            <person name="Johnson S."/>
            <person name="Bishop-Lilly K.A."/>
            <person name="Detter C."/>
            <person name="Han C."/>
            <person name="Sozhamannan S."/>
            <person name="Rosenzweig C.N."/>
            <person name="Skowronski E.W."/>
        </authorList>
    </citation>
    <scope>NUCLEOTIDE SEQUENCE [LARGE SCALE GENOMIC DNA]</scope>
    <source>
        <strain evidence="1 2">Y4G10-17</strain>
    </source>
</reference>
<protein>
    <submittedName>
        <fullName evidence="1">CPXCG motif-containing cysteine-rich protein</fullName>
    </submittedName>
</protein>
<dbReference type="Pfam" id="PF14255">
    <property type="entry name" value="Zn_ribbon_21"/>
    <property type="match status" value="1"/>
</dbReference>
<dbReference type="PIRSF" id="PIRSF037225">
    <property type="entry name" value="UCP037225"/>
    <property type="match status" value="1"/>
</dbReference>
<dbReference type="RefSeq" id="WP_126799231.1">
    <property type="nucleotide sequence ID" value="NZ_PIPO01000004.1"/>
</dbReference>
<accession>A0A432WF91</accession>
<dbReference type="Proteomes" id="UP000287823">
    <property type="component" value="Unassembled WGS sequence"/>
</dbReference>
<name>A0A432WF91_9GAMM</name>
<dbReference type="AlphaFoldDB" id="A0A432WF91"/>
<dbReference type="EMBL" id="PIPO01000004">
    <property type="protein sequence ID" value="RUO32453.1"/>
    <property type="molecule type" value="Genomic_DNA"/>
</dbReference>
<evidence type="ECO:0000313" key="2">
    <source>
        <dbReference type="Proteomes" id="UP000287823"/>
    </source>
</evidence>
<dbReference type="InterPro" id="IPR025990">
    <property type="entry name" value="zinc_ribbon_bacterial"/>
</dbReference>
<proteinExistence type="predicted"/>
<gene>
    <name evidence="1" type="ORF">CWE14_09910</name>
</gene>
<comment type="caution">
    <text evidence="1">The sequence shown here is derived from an EMBL/GenBank/DDBJ whole genome shotgun (WGS) entry which is preliminary data.</text>
</comment>
<dbReference type="InterPro" id="IPR017143">
    <property type="entry name" value="UCP037225"/>
</dbReference>
<organism evidence="1 2">
    <name type="scientific">Aliidiomarina soli</name>
    <dbReference type="NCBI Taxonomy" id="1928574"/>
    <lineage>
        <taxon>Bacteria</taxon>
        <taxon>Pseudomonadati</taxon>
        <taxon>Pseudomonadota</taxon>
        <taxon>Gammaproteobacteria</taxon>
        <taxon>Alteromonadales</taxon>
        <taxon>Idiomarinaceae</taxon>
        <taxon>Aliidiomarina</taxon>
    </lineage>
</organism>
<evidence type="ECO:0000313" key="1">
    <source>
        <dbReference type="EMBL" id="RUO32453.1"/>
    </source>
</evidence>